<comment type="caution">
    <text evidence="9">The sequence shown here is derived from an EMBL/GenBank/DDBJ whole genome shotgun (WGS) entry which is preliminary data.</text>
</comment>
<evidence type="ECO:0000256" key="1">
    <source>
        <dbReference type="ARBA" id="ARBA00001946"/>
    </source>
</evidence>
<keyword evidence="6" id="KW-0378">Hydrolase</keyword>
<dbReference type="PANTHER" id="PTHR43344">
    <property type="entry name" value="PHOSPHOSERINE PHOSPHATASE"/>
    <property type="match status" value="1"/>
</dbReference>
<keyword evidence="4" id="KW-0028">Amino-acid biosynthesis</keyword>
<organism evidence="9 10">
    <name type="scientific">Genlisea aurea</name>
    <dbReference type="NCBI Taxonomy" id="192259"/>
    <lineage>
        <taxon>Eukaryota</taxon>
        <taxon>Viridiplantae</taxon>
        <taxon>Streptophyta</taxon>
        <taxon>Embryophyta</taxon>
        <taxon>Tracheophyta</taxon>
        <taxon>Spermatophyta</taxon>
        <taxon>Magnoliopsida</taxon>
        <taxon>eudicotyledons</taxon>
        <taxon>Gunneridae</taxon>
        <taxon>Pentapetalae</taxon>
        <taxon>asterids</taxon>
        <taxon>lamiids</taxon>
        <taxon>Lamiales</taxon>
        <taxon>Lentibulariaceae</taxon>
        <taxon>Genlisea</taxon>
    </lineage>
</organism>
<proteinExistence type="predicted"/>
<evidence type="ECO:0000256" key="3">
    <source>
        <dbReference type="ARBA" id="ARBA00012640"/>
    </source>
</evidence>
<dbReference type="InterPro" id="IPR050582">
    <property type="entry name" value="HAD-like_SerB"/>
</dbReference>
<reference evidence="9 10" key="1">
    <citation type="journal article" date="2013" name="BMC Genomics">
        <title>The miniature genome of a carnivorous plant Genlisea aurea contains a low number of genes and short non-coding sequences.</title>
        <authorList>
            <person name="Leushkin E.V."/>
            <person name="Sutormin R.A."/>
            <person name="Nabieva E.R."/>
            <person name="Penin A.A."/>
            <person name="Kondrashov A.S."/>
            <person name="Logacheva M.D."/>
        </authorList>
    </citation>
    <scope>NUCLEOTIDE SEQUENCE [LARGE SCALE GENOMIC DNA]</scope>
</reference>
<dbReference type="GO" id="GO:0006564">
    <property type="term" value="P:L-serine biosynthetic process"/>
    <property type="evidence" value="ECO:0007669"/>
    <property type="project" value="UniProtKB-KW"/>
</dbReference>
<gene>
    <name evidence="9" type="ORF">M569_10485</name>
</gene>
<evidence type="ECO:0000313" key="9">
    <source>
        <dbReference type="EMBL" id="EPS64296.1"/>
    </source>
</evidence>
<dbReference type="SUPFAM" id="SSF56784">
    <property type="entry name" value="HAD-like"/>
    <property type="match status" value="1"/>
</dbReference>
<dbReference type="GO" id="GO:0036424">
    <property type="term" value="F:L-phosphoserine phosphatase activity"/>
    <property type="evidence" value="ECO:0007669"/>
    <property type="project" value="TreeGrafter"/>
</dbReference>
<dbReference type="AlphaFoldDB" id="S8CI09"/>
<evidence type="ECO:0000256" key="2">
    <source>
        <dbReference type="ARBA" id="ARBA00005135"/>
    </source>
</evidence>
<keyword evidence="10" id="KW-1185">Reference proteome</keyword>
<comment type="cofactor">
    <cofactor evidence="1">
        <name>Mg(2+)</name>
        <dbReference type="ChEBI" id="CHEBI:18420"/>
    </cofactor>
</comment>
<feature type="non-terminal residue" evidence="9">
    <location>
        <position position="117"/>
    </location>
</feature>
<accession>S8CI09</accession>
<evidence type="ECO:0000256" key="6">
    <source>
        <dbReference type="ARBA" id="ARBA00022801"/>
    </source>
</evidence>
<dbReference type="PANTHER" id="PTHR43344:SF2">
    <property type="entry name" value="PHOSPHOSERINE PHOSPHATASE"/>
    <property type="match status" value="1"/>
</dbReference>
<dbReference type="EMBL" id="AUSU01004921">
    <property type="protein sequence ID" value="EPS64296.1"/>
    <property type="molecule type" value="Genomic_DNA"/>
</dbReference>
<evidence type="ECO:0000313" key="10">
    <source>
        <dbReference type="Proteomes" id="UP000015453"/>
    </source>
</evidence>
<keyword evidence="7" id="KW-0460">Magnesium</keyword>
<comment type="pathway">
    <text evidence="2">Amino-acid biosynthesis; L-serine biosynthesis; L-serine from 3-phospho-D-glycerate: step 3/3.</text>
</comment>
<dbReference type="EC" id="3.1.3.3" evidence="3"/>
<dbReference type="OrthoDB" id="27226at2759"/>
<sequence length="117" mass="12805">MESVIGSPIKLDPLHILDYRREGSSSFVPVLASKFTKRVFLKSLRAMEGSHSLKSIASSAQPLEASRKLPSREVLEVFRNADAVCFDVDSTVCLDEGIDELADFCGAGEAVAEWTTR</sequence>
<evidence type="ECO:0000256" key="8">
    <source>
        <dbReference type="ARBA" id="ARBA00023299"/>
    </source>
</evidence>
<evidence type="ECO:0000256" key="4">
    <source>
        <dbReference type="ARBA" id="ARBA00022605"/>
    </source>
</evidence>
<keyword evidence="8" id="KW-0718">Serine biosynthesis</keyword>
<dbReference type="GO" id="GO:0009507">
    <property type="term" value="C:chloroplast"/>
    <property type="evidence" value="ECO:0007669"/>
    <property type="project" value="TreeGrafter"/>
</dbReference>
<name>S8CI09_9LAMI</name>
<evidence type="ECO:0000256" key="5">
    <source>
        <dbReference type="ARBA" id="ARBA00022723"/>
    </source>
</evidence>
<dbReference type="Proteomes" id="UP000015453">
    <property type="component" value="Unassembled WGS sequence"/>
</dbReference>
<dbReference type="GO" id="GO:0000287">
    <property type="term" value="F:magnesium ion binding"/>
    <property type="evidence" value="ECO:0007669"/>
    <property type="project" value="TreeGrafter"/>
</dbReference>
<evidence type="ECO:0000256" key="7">
    <source>
        <dbReference type="ARBA" id="ARBA00022842"/>
    </source>
</evidence>
<dbReference type="InterPro" id="IPR036412">
    <property type="entry name" value="HAD-like_sf"/>
</dbReference>
<dbReference type="Gene3D" id="3.40.50.1000">
    <property type="entry name" value="HAD superfamily/HAD-like"/>
    <property type="match status" value="1"/>
</dbReference>
<protein>
    <recommendedName>
        <fullName evidence="3">phosphoserine phosphatase</fullName>
        <ecNumber evidence="3">3.1.3.3</ecNumber>
    </recommendedName>
</protein>
<keyword evidence="5" id="KW-0479">Metal-binding</keyword>
<dbReference type="InterPro" id="IPR023214">
    <property type="entry name" value="HAD_sf"/>
</dbReference>